<reference evidence="2 3" key="1">
    <citation type="submission" date="2020-01" db="EMBL/GenBank/DDBJ databases">
        <title>Genome sequencing of strain KACC 21265.</title>
        <authorList>
            <person name="Heo J."/>
            <person name="Kim S.-J."/>
            <person name="Kim J.-S."/>
            <person name="Hong S.-B."/>
            <person name="Kwon S.-W."/>
        </authorList>
    </citation>
    <scope>NUCLEOTIDE SEQUENCE [LARGE SCALE GENOMIC DNA]</scope>
    <source>
        <strain evidence="2 3">KACC 21265</strain>
    </source>
</reference>
<feature type="compositionally biased region" description="Low complexity" evidence="1">
    <location>
        <begin position="85"/>
        <end position="142"/>
    </location>
</feature>
<gene>
    <name evidence="2" type="ORF">GT347_15070</name>
</gene>
<evidence type="ECO:0000313" key="2">
    <source>
        <dbReference type="EMBL" id="QHI99182.1"/>
    </source>
</evidence>
<evidence type="ECO:0000256" key="1">
    <source>
        <dbReference type="SAM" id="MobiDB-lite"/>
    </source>
</evidence>
<sequence length="359" mass="38338">MRLFSLPALTPTRRPIACLVLLAAAVLLAHLAVLGWLPMGSSRGQALDEKTLHLVTRVLPAPPPAPPKPPPRPRPVTPPAPAVPAPAAEPAASETSTDTATTTAADTGTDSMAAPASTEAASAPPETAAPAETPAEPAVASTAPPPPVGLPQSVRLKYDMQGEYKKLLYHAGAELLWQQDGARYSARMEVSAFLIGSRVQTSEGAIGAGGLEPERFADKARREQATHFDRDQHRIVFSANTPEMPLPPGVQDRLSVFLQLSSQLAGDPGRYPEGSTITIPTAGPRDLADWSFVVGAPETLQLRLGSQPTIKLERAPRKEYDTRVEVWFAPALGYLPVRMRITQQTGDYIEQTLESAERP</sequence>
<dbReference type="KEGG" id="xyk:GT347_15070"/>
<dbReference type="EMBL" id="CP047650">
    <property type="protein sequence ID" value="QHI99182.1"/>
    <property type="molecule type" value="Genomic_DNA"/>
</dbReference>
<proteinExistence type="predicted"/>
<dbReference type="InterPro" id="IPR021457">
    <property type="entry name" value="DUF3108"/>
</dbReference>
<feature type="region of interest" description="Disordered" evidence="1">
    <location>
        <begin position="58"/>
        <end position="150"/>
    </location>
</feature>
<evidence type="ECO:0000313" key="3">
    <source>
        <dbReference type="Proteomes" id="UP000464787"/>
    </source>
</evidence>
<organism evidence="2 3">
    <name type="scientific">Xylophilus rhododendri</name>
    <dbReference type="NCBI Taxonomy" id="2697032"/>
    <lineage>
        <taxon>Bacteria</taxon>
        <taxon>Pseudomonadati</taxon>
        <taxon>Pseudomonadota</taxon>
        <taxon>Betaproteobacteria</taxon>
        <taxon>Burkholderiales</taxon>
        <taxon>Xylophilus</taxon>
    </lineage>
</organism>
<dbReference type="Pfam" id="PF11306">
    <property type="entry name" value="DUF3108"/>
    <property type="match status" value="1"/>
</dbReference>
<name>A0A857J847_9BURK</name>
<dbReference type="AlphaFoldDB" id="A0A857J847"/>
<protein>
    <submittedName>
        <fullName evidence="2">DUF3108 domain-containing protein</fullName>
    </submittedName>
</protein>
<keyword evidence="3" id="KW-1185">Reference proteome</keyword>
<feature type="compositionally biased region" description="Pro residues" evidence="1">
    <location>
        <begin position="60"/>
        <end position="84"/>
    </location>
</feature>
<accession>A0A857J847</accession>
<dbReference type="Proteomes" id="UP000464787">
    <property type="component" value="Chromosome"/>
</dbReference>
<dbReference type="RefSeq" id="WP_160552963.1">
    <property type="nucleotide sequence ID" value="NZ_CP047650.1"/>
</dbReference>